<evidence type="ECO:0008006" key="5">
    <source>
        <dbReference type="Google" id="ProtNLM"/>
    </source>
</evidence>
<sequence>TNLDGRVDKQGADTATHLGGGAAYTASTGAISAPSYALTKANSIVGTTGAATDVGTGFSKVDAALGDLDTRIDNIDSGTGFKYFHANSTLADSSATGTDSIAAGPTAKSTATNSIAIGKGATASTANSVALGDGATTAAAVTTATGTVAGTSYNYAGGTPTGTVSVGNGTANRTITNVAAGRVSGTSTDAINGSQLYATNQEVGKLDTRI</sequence>
<evidence type="ECO:0000259" key="2">
    <source>
        <dbReference type="Pfam" id="PF05662"/>
    </source>
</evidence>
<dbReference type="InterPro" id="IPR011049">
    <property type="entry name" value="Serralysin-like_metalloprot_C"/>
</dbReference>
<keyword evidence="4" id="KW-1185">Reference proteome</keyword>
<evidence type="ECO:0000313" key="4">
    <source>
        <dbReference type="Proteomes" id="UP000669060"/>
    </source>
</evidence>
<comment type="caution">
    <text evidence="3">The sequence shown here is derived from an EMBL/GenBank/DDBJ whole genome shotgun (WGS) entry which is preliminary data.</text>
</comment>
<feature type="domain" description="Trimeric autotransporter adhesin YadA-like stalk" evidence="2">
    <location>
        <begin position="175"/>
        <end position="205"/>
    </location>
</feature>
<reference evidence="3 4" key="1">
    <citation type="submission" date="2020-12" db="EMBL/GenBank/DDBJ databases">
        <title>Pseudomonas schmalbachii sp. nov. isolated from millipede gut.</title>
        <authorList>
            <person name="Shelomi M."/>
        </authorList>
    </citation>
    <scope>NUCLEOTIDE SEQUENCE [LARGE SCALE GENOMIC DNA]</scope>
    <source>
        <strain evidence="3 4">Milli4</strain>
    </source>
</reference>
<organism evidence="3 4">
    <name type="scientific">Pseudomonas schmalbachii</name>
    <dbReference type="NCBI Taxonomy" id="2816993"/>
    <lineage>
        <taxon>Bacteria</taxon>
        <taxon>Pseudomonadati</taxon>
        <taxon>Pseudomonadota</taxon>
        <taxon>Gammaproteobacteria</taxon>
        <taxon>Pseudomonadales</taxon>
        <taxon>Pseudomonadaceae</taxon>
        <taxon>Pseudomonas</taxon>
    </lineage>
</organism>
<dbReference type="Gene3D" id="2.150.10.10">
    <property type="entry name" value="Serralysin-like metalloprotease, C-terminal"/>
    <property type="match status" value="1"/>
</dbReference>
<evidence type="ECO:0000313" key="3">
    <source>
        <dbReference type="EMBL" id="MBO3278322.1"/>
    </source>
</evidence>
<dbReference type="Pfam" id="PF05662">
    <property type="entry name" value="YadA_stalk"/>
    <property type="match status" value="1"/>
</dbReference>
<dbReference type="Gene3D" id="1.20.5.170">
    <property type="match status" value="1"/>
</dbReference>
<dbReference type="EMBL" id="JAELYA010000024">
    <property type="protein sequence ID" value="MBO3278322.1"/>
    <property type="molecule type" value="Genomic_DNA"/>
</dbReference>
<dbReference type="SUPFAM" id="SSF101967">
    <property type="entry name" value="Adhesin YadA, collagen-binding domain"/>
    <property type="match status" value="1"/>
</dbReference>
<dbReference type="Pfam" id="PF05658">
    <property type="entry name" value="YadA_head"/>
    <property type="match status" value="1"/>
</dbReference>
<name>A0ABS3TXD3_9PSED</name>
<evidence type="ECO:0000259" key="1">
    <source>
        <dbReference type="Pfam" id="PF05658"/>
    </source>
</evidence>
<feature type="non-terminal residue" evidence="3">
    <location>
        <position position="1"/>
    </location>
</feature>
<accession>A0ABS3TXD3</accession>
<dbReference type="InterPro" id="IPR008640">
    <property type="entry name" value="Adhesin_Head_dom"/>
</dbReference>
<feature type="domain" description="Trimeric autotransporter adhesin YadA-like head" evidence="1">
    <location>
        <begin position="95"/>
        <end position="121"/>
    </location>
</feature>
<proteinExistence type="predicted"/>
<dbReference type="InterPro" id="IPR008635">
    <property type="entry name" value="Coiled_stalk_dom"/>
</dbReference>
<gene>
    <name evidence="3" type="ORF">JFY56_24175</name>
</gene>
<feature type="non-terminal residue" evidence="3">
    <location>
        <position position="210"/>
    </location>
</feature>
<dbReference type="Proteomes" id="UP000669060">
    <property type="component" value="Unassembled WGS sequence"/>
</dbReference>
<protein>
    <recommendedName>
        <fullName evidence="5">Trimeric autotransporter adhesin YadA-like stalk domain-containing protein</fullName>
    </recommendedName>
</protein>